<evidence type="ECO:0000313" key="2">
    <source>
        <dbReference type="Proteomes" id="UP001231189"/>
    </source>
</evidence>
<name>A0AAD8S4S5_LOLMU</name>
<proteinExistence type="predicted"/>
<gene>
    <name evidence="1" type="ORF">QYE76_063359</name>
</gene>
<reference evidence="1" key="1">
    <citation type="submission" date="2023-07" db="EMBL/GenBank/DDBJ databases">
        <title>A chromosome-level genome assembly of Lolium multiflorum.</title>
        <authorList>
            <person name="Chen Y."/>
            <person name="Copetti D."/>
            <person name="Kolliker R."/>
            <person name="Studer B."/>
        </authorList>
    </citation>
    <scope>NUCLEOTIDE SEQUENCE</scope>
    <source>
        <strain evidence="1">02402/16</strain>
        <tissue evidence="1">Leaf</tissue>
    </source>
</reference>
<sequence>MHRFGGLRFRVRPAVFAINSAIDIVPAIVHTTATSTPTIAIARQCITMGKKKNKFEVSDNGVKKEVRPNRVPLGVDMARLMHGNWLPCGKPATGGTCTCRRGDQEEVS</sequence>
<accession>A0AAD8S4S5</accession>
<organism evidence="1 2">
    <name type="scientific">Lolium multiflorum</name>
    <name type="common">Italian ryegrass</name>
    <name type="synonym">Lolium perenne subsp. multiflorum</name>
    <dbReference type="NCBI Taxonomy" id="4521"/>
    <lineage>
        <taxon>Eukaryota</taxon>
        <taxon>Viridiplantae</taxon>
        <taxon>Streptophyta</taxon>
        <taxon>Embryophyta</taxon>
        <taxon>Tracheophyta</taxon>
        <taxon>Spermatophyta</taxon>
        <taxon>Magnoliopsida</taxon>
        <taxon>Liliopsida</taxon>
        <taxon>Poales</taxon>
        <taxon>Poaceae</taxon>
        <taxon>BOP clade</taxon>
        <taxon>Pooideae</taxon>
        <taxon>Poodae</taxon>
        <taxon>Poeae</taxon>
        <taxon>Poeae Chloroplast Group 2 (Poeae type)</taxon>
        <taxon>Loliodinae</taxon>
        <taxon>Loliinae</taxon>
        <taxon>Lolium</taxon>
    </lineage>
</organism>
<protein>
    <submittedName>
        <fullName evidence="1">Uncharacterized protein</fullName>
    </submittedName>
</protein>
<dbReference type="Proteomes" id="UP001231189">
    <property type="component" value="Unassembled WGS sequence"/>
</dbReference>
<dbReference type="AlphaFoldDB" id="A0AAD8S4S5"/>
<comment type="caution">
    <text evidence="1">The sequence shown here is derived from an EMBL/GenBank/DDBJ whole genome shotgun (WGS) entry which is preliminary data.</text>
</comment>
<evidence type="ECO:0000313" key="1">
    <source>
        <dbReference type="EMBL" id="KAK1645554.1"/>
    </source>
</evidence>
<dbReference type="EMBL" id="JAUUTY010000004">
    <property type="protein sequence ID" value="KAK1645554.1"/>
    <property type="molecule type" value="Genomic_DNA"/>
</dbReference>
<keyword evidence="2" id="KW-1185">Reference proteome</keyword>